<feature type="region of interest" description="Disordered" evidence="1">
    <location>
        <begin position="1"/>
        <end position="23"/>
    </location>
</feature>
<evidence type="ECO:0000313" key="3">
    <source>
        <dbReference type="EMBL" id="KAF6741687.1"/>
    </source>
</evidence>
<feature type="transmembrane region" description="Helical" evidence="2">
    <location>
        <begin position="116"/>
        <end position="137"/>
    </location>
</feature>
<evidence type="ECO:0000256" key="2">
    <source>
        <dbReference type="SAM" id="Phobius"/>
    </source>
</evidence>
<keyword evidence="4" id="KW-1185">Reference proteome</keyword>
<protein>
    <submittedName>
        <fullName evidence="3">Uncharacterized protein</fullName>
    </submittedName>
</protein>
<gene>
    <name evidence="3" type="ORF">DFP72DRAFT_861631</name>
</gene>
<proteinExistence type="predicted"/>
<organism evidence="3 4">
    <name type="scientific">Ephemerocybe angulata</name>
    <dbReference type="NCBI Taxonomy" id="980116"/>
    <lineage>
        <taxon>Eukaryota</taxon>
        <taxon>Fungi</taxon>
        <taxon>Dikarya</taxon>
        <taxon>Basidiomycota</taxon>
        <taxon>Agaricomycotina</taxon>
        <taxon>Agaricomycetes</taxon>
        <taxon>Agaricomycetidae</taxon>
        <taxon>Agaricales</taxon>
        <taxon>Agaricineae</taxon>
        <taxon>Psathyrellaceae</taxon>
        <taxon>Ephemerocybe</taxon>
    </lineage>
</organism>
<keyword evidence="2" id="KW-0812">Transmembrane</keyword>
<comment type="caution">
    <text evidence="3">The sequence shown here is derived from an EMBL/GenBank/DDBJ whole genome shotgun (WGS) entry which is preliminary data.</text>
</comment>
<sequence>MAEEASTIWPQTCMSDSQTTNPSGSVTLRGQALDLSRLVDSRRDYLPHHYYRIGGRKTKTPCAIGGGIFGEFERSVFKYISEGSLALPSSALTQELGYACTLRGTVSISAIEGREIAGYVALAKSIAIWCFAIAIFYVRYKNQSGTLISVLRRDSGVYFFSITAMRLANAIAGTFRHEPGSLTSLCPIRGLDSPMCPIPCRLLFNMQKNEDAATPSAVSTLLFEPPRWNEGSYAGPGESHGDAVEMARYAGLGRRSGV</sequence>
<dbReference type="AlphaFoldDB" id="A0A8H6H901"/>
<evidence type="ECO:0000256" key="1">
    <source>
        <dbReference type="SAM" id="MobiDB-lite"/>
    </source>
</evidence>
<keyword evidence="2" id="KW-0472">Membrane</keyword>
<accession>A0A8H6H901</accession>
<name>A0A8H6H901_9AGAR</name>
<keyword evidence="2" id="KW-1133">Transmembrane helix</keyword>
<dbReference type="EMBL" id="JACGCI010000222">
    <property type="protein sequence ID" value="KAF6741687.1"/>
    <property type="molecule type" value="Genomic_DNA"/>
</dbReference>
<feature type="compositionally biased region" description="Polar residues" evidence="1">
    <location>
        <begin position="8"/>
        <end position="23"/>
    </location>
</feature>
<dbReference type="Proteomes" id="UP000521943">
    <property type="component" value="Unassembled WGS sequence"/>
</dbReference>
<reference evidence="3 4" key="1">
    <citation type="submission" date="2020-07" db="EMBL/GenBank/DDBJ databases">
        <title>Comparative genomics of pyrophilous fungi reveals a link between fire events and developmental genes.</title>
        <authorList>
            <consortium name="DOE Joint Genome Institute"/>
            <person name="Steindorff A.S."/>
            <person name="Carver A."/>
            <person name="Calhoun S."/>
            <person name="Stillman K."/>
            <person name="Liu H."/>
            <person name="Lipzen A."/>
            <person name="Pangilinan J."/>
            <person name="Labutti K."/>
            <person name="Bruns T.D."/>
            <person name="Grigoriev I.V."/>
        </authorList>
    </citation>
    <scope>NUCLEOTIDE SEQUENCE [LARGE SCALE GENOMIC DNA]</scope>
    <source>
        <strain evidence="3 4">CBS 144469</strain>
    </source>
</reference>
<evidence type="ECO:0000313" key="4">
    <source>
        <dbReference type="Proteomes" id="UP000521943"/>
    </source>
</evidence>